<evidence type="ECO:0000313" key="2">
    <source>
        <dbReference type="EMBL" id="AEE47773.1"/>
    </source>
</evidence>
<protein>
    <submittedName>
        <fullName evidence="2">Uncharacterized protein</fullName>
    </submittedName>
</protein>
<dbReference type="AlphaFoldDB" id="F4H4H8"/>
<reference evidence="2 3" key="1">
    <citation type="submission" date="2011-04" db="EMBL/GenBank/DDBJ databases">
        <title>Complete sequence of Cellulomonas fimi ATCC 484.</title>
        <authorList>
            <consortium name="US DOE Joint Genome Institute"/>
            <person name="Lucas S."/>
            <person name="Han J."/>
            <person name="Lapidus A."/>
            <person name="Cheng J.-F."/>
            <person name="Goodwin L."/>
            <person name="Pitluck S."/>
            <person name="Peters L."/>
            <person name="Chertkov O."/>
            <person name="Detter J.C."/>
            <person name="Han C."/>
            <person name="Tapia R."/>
            <person name="Land M."/>
            <person name="Hauser L."/>
            <person name="Kyrpides N."/>
            <person name="Ivanova N."/>
            <person name="Ovchinnikova G."/>
            <person name="Pagani I."/>
            <person name="Mead D."/>
            <person name="Brumm P."/>
            <person name="Woyke T."/>
        </authorList>
    </citation>
    <scope>NUCLEOTIDE SEQUENCE [LARGE SCALE GENOMIC DNA]</scope>
    <source>
        <strain evidence="3">ATCC 484 / DSM 20113 / JCM 1341 / NBRC 15513 / NCIMB 8980 / NCTC 7547</strain>
    </source>
</reference>
<dbReference type="HOGENOM" id="CLU_751620_0_0_11"/>
<dbReference type="KEGG" id="cfi:Celf_3666"/>
<proteinExistence type="predicted"/>
<feature type="compositionally biased region" description="Basic and acidic residues" evidence="1">
    <location>
        <begin position="345"/>
        <end position="360"/>
    </location>
</feature>
<evidence type="ECO:0000313" key="3">
    <source>
        <dbReference type="Proteomes" id="UP000008460"/>
    </source>
</evidence>
<sequence>MSDRRSDDGRALCGRGSGGPPGTARSSSSFLAIDAPSTEICSGAVRASVPPSPSRGGSVASLGEVSQRGRRYSSLLGCAGVARPARRSAHGEVVRMSTLLGSGQAAASPGMPTMPPHSSSAPPERDQPIVPTSAEEVRSRAATGAWDCYVEATWNSSRTWWWSAGGTTLRLATAVAAGLSALSTVTWSDGWTQALAVVTAVSAAANVALDPARNTEAHRRAAKDYRRMQIRFNDLRAWVEMRQAALAEDEAIPSEQLEEFVHALLAAEARREAIADASPPRTERLSGDPAVRQDWTRWSYGRLTAHEEWSRRAAVVLAARERRLSSPPTVRLDEQGNISNVVWPEARDADDASVRDEPDTRSVPTPRP</sequence>
<keyword evidence="3" id="KW-1185">Reference proteome</keyword>
<feature type="region of interest" description="Disordered" evidence="1">
    <location>
        <begin position="1"/>
        <end position="31"/>
    </location>
</feature>
<evidence type="ECO:0000256" key="1">
    <source>
        <dbReference type="SAM" id="MobiDB-lite"/>
    </source>
</evidence>
<dbReference type="EMBL" id="CP002666">
    <property type="protein sequence ID" value="AEE47773.1"/>
    <property type="molecule type" value="Genomic_DNA"/>
</dbReference>
<dbReference type="STRING" id="590998.Celf_3666"/>
<accession>F4H4H8</accession>
<feature type="region of interest" description="Disordered" evidence="1">
    <location>
        <begin position="44"/>
        <end position="64"/>
    </location>
</feature>
<feature type="region of interest" description="Disordered" evidence="1">
    <location>
        <begin position="325"/>
        <end position="368"/>
    </location>
</feature>
<gene>
    <name evidence="2" type="ordered locus">Celf_3666</name>
</gene>
<name>F4H4H8_CELFA</name>
<organism evidence="2 3">
    <name type="scientific">Cellulomonas fimi (strain ATCC 484 / DSM 20113 / JCM 1341 / CCUG 24087 / LMG 16345 / NBRC 15513 / NCIMB 8980 / NCTC 7547 / NRS-133)</name>
    <dbReference type="NCBI Taxonomy" id="590998"/>
    <lineage>
        <taxon>Bacteria</taxon>
        <taxon>Bacillati</taxon>
        <taxon>Actinomycetota</taxon>
        <taxon>Actinomycetes</taxon>
        <taxon>Micrococcales</taxon>
        <taxon>Cellulomonadaceae</taxon>
        <taxon>Cellulomonas</taxon>
    </lineage>
</organism>
<dbReference type="Proteomes" id="UP000008460">
    <property type="component" value="Chromosome"/>
</dbReference>
<feature type="compositionally biased region" description="Basic and acidic residues" evidence="1">
    <location>
        <begin position="1"/>
        <end position="10"/>
    </location>
</feature>
<feature type="compositionally biased region" description="Low complexity" evidence="1">
    <location>
        <begin position="44"/>
        <end position="61"/>
    </location>
</feature>
<feature type="region of interest" description="Disordered" evidence="1">
    <location>
        <begin position="103"/>
        <end position="131"/>
    </location>
</feature>